<sequence length="72" mass="8158">MNANPEPIKIMAYLLDNGTALHQAVERQDAERVRFLLQRGANRNIKGFQGFTPIEAAEIMGLNEMADILRFK</sequence>
<evidence type="ECO:0000256" key="1">
    <source>
        <dbReference type="PROSITE-ProRule" id="PRU00023"/>
    </source>
</evidence>
<evidence type="ECO:0008006" key="4">
    <source>
        <dbReference type="Google" id="ProtNLM"/>
    </source>
</evidence>
<dbReference type="SUPFAM" id="SSF48403">
    <property type="entry name" value="Ankyrin repeat"/>
    <property type="match status" value="1"/>
</dbReference>
<dbReference type="OrthoDB" id="539213at2759"/>
<protein>
    <recommendedName>
        <fullName evidence="4">Ankyrin</fullName>
    </recommendedName>
</protein>
<accession>A0A8E2DW41</accession>
<keyword evidence="3" id="KW-1185">Reference proteome</keyword>
<evidence type="ECO:0000313" key="3">
    <source>
        <dbReference type="Proteomes" id="UP000250266"/>
    </source>
</evidence>
<dbReference type="PROSITE" id="PS50088">
    <property type="entry name" value="ANK_REPEAT"/>
    <property type="match status" value="1"/>
</dbReference>
<dbReference type="Proteomes" id="UP000250266">
    <property type="component" value="Unassembled WGS sequence"/>
</dbReference>
<dbReference type="InterPro" id="IPR036770">
    <property type="entry name" value="Ankyrin_rpt-contain_sf"/>
</dbReference>
<evidence type="ECO:0000313" key="2">
    <source>
        <dbReference type="EMBL" id="OCK72688.1"/>
    </source>
</evidence>
<dbReference type="PROSITE" id="PS50297">
    <property type="entry name" value="ANK_REP_REGION"/>
    <property type="match status" value="1"/>
</dbReference>
<dbReference type="AlphaFoldDB" id="A0A8E2DW41"/>
<reference evidence="2 3" key="1">
    <citation type="journal article" date="2016" name="Nat. Commun.">
        <title>Ectomycorrhizal ecology is imprinted in the genome of the dominant symbiotic fungus Cenococcum geophilum.</title>
        <authorList>
            <consortium name="DOE Joint Genome Institute"/>
            <person name="Peter M."/>
            <person name="Kohler A."/>
            <person name="Ohm R.A."/>
            <person name="Kuo A."/>
            <person name="Krutzmann J."/>
            <person name="Morin E."/>
            <person name="Arend M."/>
            <person name="Barry K.W."/>
            <person name="Binder M."/>
            <person name="Choi C."/>
            <person name="Clum A."/>
            <person name="Copeland A."/>
            <person name="Grisel N."/>
            <person name="Haridas S."/>
            <person name="Kipfer T."/>
            <person name="LaButti K."/>
            <person name="Lindquist E."/>
            <person name="Lipzen A."/>
            <person name="Maire R."/>
            <person name="Meier B."/>
            <person name="Mihaltcheva S."/>
            <person name="Molinier V."/>
            <person name="Murat C."/>
            <person name="Poggeler S."/>
            <person name="Quandt C.A."/>
            <person name="Sperisen C."/>
            <person name="Tritt A."/>
            <person name="Tisserant E."/>
            <person name="Crous P.W."/>
            <person name="Henrissat B."/>
            <person name="Nehls U."/>
            <person name="Egli S."/>
            <person name="Spatafora J.W."/>
            <person name="Grigoriev I.V."/>
            <person name="Martin F.M."/>
        </authorList>
    </citation>
    <scope>NUCLEOTIDE SEQUENCE [LARGE SCALE GENOMIC DNA]</scope>
    <source>
        <strain evidence="2 3">CBS 459.81</strain>
    </source>
</reference>
<keyword evidence="1" id="KW-0040">ANK repeat</keyword>
<dbReference type="EMBL" id="KV747321">
    <property type="protein sequence ID" value="OCK72688.1"/>
    <property type="molecule type" value="Genomic_DNA"/>
</dbReference>
<dbReference type="Gene3D" id="1.25.40.20">
    <property type="entry name" value="Ankyrin repeat-containing domain"/>
    <property type="match status" value="1"/>
</dbReference>
<gene>
    <name evidence="2" type="ORF">K432DRAFT_412068</name>
</gene>
<dbReference type="Pfam" id="PF12796">
    <property type="entry name" value="Ank_2"/>
    <property type="match status" value="1"/>
</dbReference>
<proteinExistence type="predicted"/>
<organism evidence="2 3">
    <name type="scientific">Lepidopterella palustris CBS 459.81</name>
    <dbReference type="NCBI Taxonomy" id="1314670"/>
    <lineage>
        <taxon>Eukaryota</taxon>
        <taxon>Fungi</taxon>
        <taxon>Dikarya</taxon>
        <taxon>Ascomycota</taxon>
        <taxon>Pezizomycotina</taxon>
        <taxon>Dothideomycetes</taxon>
        <taxon>Pleosporomycetidae</taxon>
        <taxon>Mytilinidiales</taxon>
        <taxon>Argynnaceae</taxon>
        <taxon>Lepidopterella</taxon>
    </lineage>
</organism>
<name>A0A8E2DW41_9PEZI</name>
<feature type="repeat" description="ANK" evidence="1">
    <location>
        <begin position="16"/>
        <end position="48"/>
    </location>
</feature>
<dbReference type="InterPro" id="IPR002110">
    <property type="entry name" value="Ankyrin_rpt"/>
</dbReference>